<feature type="transmembrane region" description="Helical" evidence="7">
    <location>
        <begin position="330"/>
        <end position="356"/>
    </location>
</feature>
<evidence type="ECO:0000256" key="4">
    <source>
        <dbReference type="ARBA" id="ARBA00022692"/>
    </source>
</evidence>
<reference evidence="9 10" key="1">
    <citation type="submission" date="2012-01" db="EMBL/GenBank/DDBJ databases">
        <title>Complete sequence of chromosome of Clostridium pasteurianum BC1.</title>
        <authorList>
            <consortium name="US DOE Joint Genome Institute"/>
            <person name="Lucas S."/>
            <person name="Han J."/>
            <person name="Lapidus A."/>
            <person name="Cheng J.-F."/>
            <person name="Goodwin L."/>
            <person name="Pitluck S."/>
            <person name="Peters L."/>
            <person name="Mikhailova N."/>
            <person name="Teshima H."/>
            <person name="Detter J.C."/>
            <person name="Han C."/>
            <person name="Tapia R."/>
            <person name="Land M."/>
            <person name="Hauser L."/>
            <person name="Kyrpides N."/>
            <person name="Ivanova N."/>
            <person name="Pagani I."/>
            <person name="Dunn J."/>
            <person name="Taghavi S."/>
            <person name="Francis A."/>
            <person name="van der Lelie D."/>
            <person name="Woyke T."/>
        </authorList>
    </citation>
    <scope>NUCLEOTIDE SEQUENCE [LARGE SCALE GENOMIC DNA]</scope>
    <source>
        <strain evidence="9 10">BC1</strain>
    </source>
</reference>
<evidence type="ECO:0000313" key="10">
    <source>
        <dbReference type="Proteomes" id="UP000013523"/>
    </source>
</evidence>
<dbReference type="Gene3D" id="1.20.1250.20">
    <property type="entry name" value="MFS general substrate transporter like domains"/>
    <property type="match status" value="1"/>
</dbReference>
<feature type="transmembrane region" description="Helical" evidence="7">
    <location>
        <begin position="180"/>
        <end position="199"/>
    </location>
</feature>
<dbReference type="Proteomes" id="UP000013523">
    <property type="component" value="Chromosome"/>
</dbReference>
<gene>
    <name evidence="9" type="ORF">Clopa_4764</name>
</gene>
<dbReference type="PANTHER" id="PTHR43266:SF9">
    <property type="entry name" value="PERMEASE, MAJOR FACILITATOR SUPERFAMILY-RELATED"/>
    <property type="match status" value="1"/>
</dbReference>
<dbReference type="eggNOG" id="COG0477">
    <property type="taxonomic scope" value="Bacteria"/>
</dbReference>
<feature type="transmembrane region" description="Helical" evidence="7">
    <location>
        <begin position="154"/>
        <end position="174"/>
    </location>
</feature>
<name>R4K8E8_CLOPA</name>
<dbReference type="InterPro" id="IPR011701">
    <property type="entry name" value="MFS"/>
</dbReference>
<dbReference type="STRING" id="86416.Clopa_4764"/>
<feature type="transmembrane region" description="Helical" evidence="7">
    <location>
        <begin position="114"/>
        <end position="134"/>
    </location>
</feature>
<dbReference type="GO" id="GO:0022857">
    <property type="term" value="F:transmembrane transporter activity"/>
    <property type="evidence" value="ECO:0007669"/>
    <property type="project" value="InterPro"/>
</dbReference>
<dbReference type="AlphaFoldDB" id="R4K8E8"/>
<dbReference type="CDD" id="cd06173">
    <property type="entry name" value="MFS_MefA_like"/>
    <property type="match status" value="1"/>
</dbReference>
<protein>
    <submittedName>
        <fullName evidence="9">Major Facilitator Superfamily transporter</fullName>
    </submittedName>
</protein>
<proteinExistence type="predicted"/>
<dbReference type="EMBL" id="CP003261">
    <property type="protein sequence ID" value="AGK99447.1"/>
    <property type="molecule type" value="Genomic_DNA"/>
</dbReference>
<keyword evidence="6 7" id="KW-0472">Membrane</keyword>
<keyword evidence="4 7" id="KW-0812">Transmembrane</keyword>
<organism evidence="9 10">
    <name type="scientific">Clostridium pasteurianum BC1</name>
    <dbReference type="NCBI Taxonomy" id="86416"/>
    <lineage>
        <taxon>Bacteria</taxon>
        <taxon>Bacillati</taxon>
        <taxon>Bacillota</taxon>
        <taxon>Clostridia</taxon>
        <taxon>Eubacteriales</taxon>
        <taxon>Clostridiaceae</taxon>
        <taxon>Clostridium</taxon>
    </lineage>
</organism>
<feature type="transmembrane region" description="Helical" evidence="7">
    <location>
        <begin position="368"/>
        <end position="391"/>
    </location>
</feature>
<accession>R4K8E8</accession>
<feature type="transmembrane region" description="Helical" evidence="7">
    <location>
        <begin position="397"/>
        <end position="415"/>
    </location>
</feature>
<dbReference type="InterPro" id="IPR020846">
    <property type="entry name" value="MFS_dom"/>
</dbReference>
<dbReference type="InterPro" id="IPR036259">
    <property type="entry name" value="MFS_trans_sf"/>
</dbReference>
<evidence type="ECO:0000256" key="3">
    <source>
        <dbReference type="ARBA" id="ARBA00022475"/>
    </source>
</evidence>
<keyword evidence="10" id="KW-1185">Reference proteome</keyword>
<dbReference type="SUPFAM" id="SSF103473">
    <property type="entry name" value="MFS general substrate transporter"/>
    <property type="match status" value="1"/>
</dbReference>
<dbReference type="RefSeq" id="WP_015617716.1">
    <property type="nucleotide sequence ID" value="NC_021182.1"/>
</dbReference>
<dbReference type="PRINTS" id="PR01988">
    <property type="entry name" value="EXPORTERBACE"/>
</dbReference>
<sequence length="418" mass="46159">MLESILSLKNLPKNKELSNAILFSIASCISLFGTSIYNFAIGLYVLKLTGSGLSFATTLILSILSTVLVNPFAGVLADRLDKKLLAIITDILNSLILIGLYLLTMGYALNLSMIYVSIFLLNVFTTVYGISLEAAKPNLVSEKSLISMNSINKVIDSSSSILGPMVGGIVFAFLDIRFFIFINGFSFAISALLQLFMDFKFNYNGNSKKKEKINFFTDIISGIIYLKARKNILNMFGIFIALNFFIGLSITVPMPYIINNVLKLNTKFFGIIEASFPVGMILGALMIKRTMGKYSYKKIIKLTSILLSACMIAIGFSVILHYQVYNETVYLIYFILIMILAGVAISSMDIPIFYILQQTISDDFRGRVLSIGISIGKIILPVALIIAGVLINLIPPYILPIISGIGLCIFSMFYIKID</sequence>
<dbReference type="Pfam" id="PF07690">
    <property type="entry name" value="MFS_1"/>
    <property type="match status" value="1"/>
</dbReference>
<feature type="transmembrane region" description="Helical" evidence="7">
    <location>
        <begin position="84"/>
        <end position="108"/>
    </location>
</feature>
<feature type="transmembrane region" description="Helical" evidence="7">
    <location>
        <begin position="268"/>
        <end position="287"/>
    </location>
</feature>
<feature type="transmembrane region" description="Helical" evidence="7">
    <location>
        <begin position="52"/>
        <end position="77"/>
    </location>
</feature>
<dbReference type="OrthoDB" id="9775268at2"/>
<dbReference type="PROSITE" id="PS50850">
    <property type="entry name" value="MFS"/>
    <property type="match status" value="1"/>
</dbReference>
<dbReference type="InterPro" id="IPR022324">
    <property type="entry name" value="Bacilysin_exporter_BacE_put"/>
</dbReference>
<keyword evidence="3" id="KW-1003">Cell membrane</keyword>
<dbReference type="HOGENOM" id="CLU_034180_16_4_9"/>
<comment type="subcellular location">
    <subcellularLocation>
        <location evidence="1">Cell membrane</location>
        <topology evidence="1">Multi-pass membrane protein</topology>
    </subcellularLocation>
</comment>
<evidence type="ECO:0000256" key="1">
    <source>
        <dbReference type="ARBA" id="ARBA00004651"/>
    </source>
</evidence>
<feature type="domain" description="Major facilitator superfamily (MFS) profile" evidence="8">
    <location>
        <begin position="19"/>
        <end position="418"/>
    </location>
</feature>
<dbReference type="PANTHER" id="PTHR43266">
    <property type="entry name" value="MACROLIDE-EFFLUX PROTEIN"/>
    <property type="match status" value="1"/>
</dbReference>
<dbReference type="KEGG" id="cpas:Clopa_4764"/>
<evidence type="ECO:0000256" key="2">
    <source>
        <dbReference type="ARBA" id="ARBA00022448"/>
    </source>
</evidence>
<keyword evidence="5 7" id="KW-1133">Transmembrane helix</keyword>
<evidence type="ECO:0000256" key="5">
    <source>
        <dbReference type="ARBA" id="ARBA00022989"/>
    </source>
</evidence>
<evidence type="ECO:0000256" key="7">
    <source>
        <dbReference type="SAM" id="Phobius"/>
    </source>
</evidence>
<evidence type="ECO:0000256" key="6">
    <source>
        <dbReference type="ARBA" id="ARBA00023136"/>
    </source>
</evidence>
<dbReference type="GO" id="GO:0005886">
    <property type="term" value="C:plasma membrane"/>
    <property type="evidence" value="ECO:0007669"/>
    <property type="project" value="UniProtKB-SubCell"/>
</dbReference>
<evidence type="ECO:0000313" key="9">
    <source>
        <dbReference type="EMBL" id="AGK99447.1"/>
    </source>
</evidence>
<feature type="transmembrane region" description="Helical" evidence="7">
    <location>
        <begin position="232"/>
        <end position="256"/>
    </location>
</feature>
<evidence type="ECO:0000259" key="8">
    <source>
        <dbReference type="PROSITE" id="PS50850"/>
    </source>
</evidence>
<feature type="transmembrane region" description="Helical" evidence="7">
    <location>
        <begin position="21"/>
        <end position="46"/>
    </location>
</feature>
<keyword evidence="2" id="KW-0813">Transport</keyword>
<feature type="transmembrane region" description="Helical" evidence="7">
    <location>
        <begin position="299"/>
        <end position="324"/>
    </location>
</feature>
<dbReference type="PATRIC" id="fig|86416.3.peg.4756"/>